<feature type="domain" description="Riboflavin kinase" evidence="15">
    <location>
        <begin position="180"/>
        <end position="305"/>
    </location>
</feature>
<proteinExistence type="inferred from homology"/>
<dbReference type="GO" id="GO:0009398">
    <property type="term" value="P:FMN biosynthetic process"/>
    <property type="evidence" value="ECO:0007669"/>
    <property type="project" value="UniProtKB-UniRule"/>
</dbReference>
<dbReference type="InterPro" id="IPR002606">
    <property type="entry name" value="Riboflavin_kinase_bac"/>
</dbReference>
<evidence type="ECO:0000313" key="16">
    <source>
        <dbReference type="EMBL" id="HIX65391.1"/>
    </source>
</evidence>
<keyword evidence="10 14" id="KW-0067">ATP-binding</keyword>
<dbReference type="InterPro" id="IPR015864">
    <property type="entry name" value="FAD_synthase"/>
</dbReference>
<gene>
    <name evidence="16" type="primary">ribF</name>
    <name evidence="16" type="ORF">H9736_04000</name>
</gene>
<evidence type="ECO:0000256" key="7">
    <source>
        <dbReference type="ARBA" id="ARBA00022741"/>
    </source>
</evidence>
<evidence type="ECO:0000256" key="10">
    <source>
        <dbReference type="ARBA" id="ARBA00022840"/>
    </source>
</evidence>
<dbReference type="Pfam" id="PF01687">
    <property type="entry name" value="Flavokinase"/>
    <property type="match status" value="1"/>
</dbReference>
<organism evidence="16 17">
    <name type="scientific">Candidatus Anaerotruncus excrementipullorum</name>
    <dbReference type="NCBI Taxonomy" id="2838465"/>
    <lineage>
        <taxon>Bacteria</taxon>
        <taxon>Bacillati</taxon>
        <taxon>Bacillota</taxon>
        <taxon>Clostridia</taxon>
        <taxon>Eubacteriales</taxon>
        <taxon>Oscillospiraceae</taxon>
        <taxon>Anaerotruncus</taxon>
    </lineage>
</organism>
<dbReference type="EMBL" id="DXES01000084">
    <property type="protein sequence ID" value="HIX65391.1"/>
    <property type="molecule type" value="Genomic_DNA"/>
</dbReference>
<keyword evidence="6 14" id="KW-0548">Nucleotidyltransferase</keyword>
<dbReference type="CDD" id="cd02064">
    <property type="entry name" value="FAD_synthetase_N"/>
    <property type="match status" value="1"/>
</dbReference>
<dbReference type="PANTHER" id="PTHR22749:SF6">
    <property type="entry name" value="RIBOFLAVIN KINASE"/>
    <property type="match status" value="1"/>
</dbReference>
<keyword evidence="11" id="KW-0511">Multifunctional enzyme</keyword>
<dbReference type="Gene3D" id="3.40.50.620">
    <property type="entry name" value="HUPs"/>
    <property type="match status" value="1"/>
</dbReference>
<evidence type="ECO:0000256" key="11">
    <source>
        <dbReference type="ARBA" id="ARBA00023268"/>
    </source>
</evidence>
<keyword evidence="3 14" id="KW-0285">Flavoprotein</keyword>
<evidence type="ECO:0000256" key="9">
    <source>
        <dbReference type="ARBA" id="ARBA00022827"/>
    </source>
</evidence>
<name>A0A9D1WQV0_9FIRM</name>
<keyword evidence="8 14" id="KW-0418">Kinase</keyword>
<dbReference type="GO" id="GO:0008531">
    <property type="term" value="F:riboflavin kinase activity"/>
    <property type="evidence" value="ECO:0007669"/>
    <property type="project" value="UniProtKB-UniRule"/>
</dbReference>
<comment type="catalytic activity">
    <reaction evidence="13 14">
        <text>FMN + ATP + H(+) = FAD + diphosphate</text>
        <dbReference type="Rhea" id="RHEA:17237"/>
        <dbReference type="ChEBI" id="CHEBI:15378"/>
        <dbReference type="ChEBI" id="CHEBI:30616"/>
        <dbReference type="ChEBI" id="CHEBI:33019"/>
        <dbReference type="ChEBI" id="CHEBI:57692"/>
        <dbReference type="ChEBI" id="CHEBI:58210"/>
        <dbReference type="EC" id="2.7.7.2"/>
    </reaction>
</comment>
<keyword evidence="9 14" id="KW-0274">FAD</keyword>
<dbReference type="AlphaFoldDB" id="A0A9D1WQV0"/>
<sequence length="328" mass="35733">MQIWTGLEEAVCETPSAVACGYFDGLHIGHAAVIGEAVAQAAARGLQPGVFTFTLHGGHPAAKPEGCELVTEEEKYRILEHWGVRRVLCPDFSQFQSMSPEAFVEEILCRRLRAAVVCCGGDFKFGSHAMGDVALLRQLCARRGVAVSVVPEVDLDGRRVSSTRIRALLGQGRVEEANRLLGRAFGYDFAVVHGKRLGRTIDSPTINQRMPAGFVRLRHGVYASVALAAGRLWPAVTNVGLRPTVEDSRAANSETYLQGFSGDLYGQRVPVRLLRFLRDEQKFDSVDQLRAQIQADAAASLPIARAYIAEKSAELLWIPPLQPGEGVV</sequence>
<keyword evidence="7 14" id="KW-0547">Nucleotide-binding</keyword>
<dbReference type="EC" id="2.7.1.26" evidence="14"/>
<evidence type="ECO:0000313" key="17">
    <source>
        <dbReference type="Proteomes" id="UP000886800"/>
    </source>
</evidence>
<dbReference type="PIRSF" id="PIRSF004491">
    <property type="entry name" value="FAD_Synth"/>
    <property type="match status" value="1"/>
</dbReference>
<evidence type="ECO:0000256" key="14">
    <source>
        <dbReference type="PIRNR" id="PIRNR004491"/>
    </source>
</evidence>
<protein>
    <recommendedName>
        <fullName evidence="14">Riboflavin biosynthesis protein</fullName>
    </recommendedName>
    <domain>
        <recommendedName>
            <fullName evidence="14">Riboflavin kinase</fullName>
            <ecNumber evidence="14">2.7.1.26</ecNumber>
        </recommendedName>
        <alternativeName>
            <fullName evidence="14">Flavokinase</fullName>
        </alternativeName>
    </domain>
    <domain>
        <recommendedName>
            <fullName evidence="14">FMN adenylyltransferase</fullName>
            <ecNumber evidence="14">2.7.7.2</ecNumber>
        </recommendedName>
        <alternativeName>
            <fullName evidence="14">FAD pyrophosphorylase</fullName>
        </alternativeName>
        <alternativeName>
            <fullName evidence="14">FAD synthase</fullName>
        </alternativeName>
    </domain>
</protein>
<dbReference type="InterPro" id="IPR014729">
    <property type="entry name" value="Rossmann-like_a/b/a_fold"/>
</dbReference>
<dbReference type="GO" id="GO:0006747">
    <property type="term" value="P:FAD biosynthetic process"/>
    <property type="evidence" value="ECO:0007669"/>
    <property type="project" value="UniProtKB-UniRule"/>
</dbReference>
<keyword evidence="4 14" id="KW-0288">FMN</keyword>
<accession>A0A9D1WQV0</accession>
<dbReference type="Pfam" id="PF06574">
    <property type="entry name" value="FAD_syn"/>
    <property type="match status" value="1"/>
</dbReference>
<dbReference type="SUPFAM" id="SSF52374">
    <property type="entry name" value="Nucleotidylyl transferase"/>
    <property type="match status" value="1"/>
</dbReference>
<dbReference type="PANTHER" id="PTHR22749">
    <property type="entry name" value="RIBOFLAVIN KINASE/FMN ADENYLYLTRANSFERASE"/>
    <property type="match status" value="1"/>
</dbReference>
<evidence type="ECO:0000256" key="12">
    <source>
        <dbReference type="ARBA" id="ARBA00047880"/>
    </source>
</evidence>
<dbReference type="InterPro" id="IPR023465">
    <property type="entry name" value="Riboflavin_kinase_dom_sf"/>
</dbReference>
<evidence type="ECO:0000256" key="8">
    <source>
        <dbReference type="ARBA" id="ARBA00022777"/>
    </source>
</evidence>
<dbReference type="EC" id="2.7.7.2" evidence="14"/>
<comment type="similarity">
    <text evidence="14">Belongs to the ribF family.</text>
</comment>
<comment type="pathway">
    <text evidence="2 14">Cofactor biosynthesis; FMN biosynthesis; FMN from riboflavin (ATP route): step 1/1.</text>
</comment>
<evidence type="ECO:0000259" key="15">
    <source>
        <dbReference type="SMART" id="SM00904"/>
    </source>
</evidence>
<dbReference type="NCBIfam" id="TIGR00083">
    <property type="entry name" value="ribF"/>
    <property type="match status" value="1"/>
</dbReference>
<reference evidence="16" key="2">
    <citation type="submission" date="2021-04" db="EMBL/GenBank/DDBJ databases">
        <authorList>
            <person name="Gilroy R."/>
        </authorList>
    </citation>
    <scope>NUCLEOTIDE SEQUENCE</scope>
    <source>
        <strain evidence="16">CHK188-5543</strain>
    </source>
</reference>
<evidence type="ECO:0000256" key="2">
    <source>
        <dbReference type="ARBA" id="ARBA00005201"/>
    </source>
</evidence>
<dbReference type="InterPro" id="IPR015865">
    <property type="entry name" value="Riboflavin_kinase_bac/euk"/>
</dbReference>
<dbReference type="SUPFAM" id="SSF82114">
    <property type="entry name" value="Riboflavin kinase-like"/>
    <property type="match status" value="1"/>
</dbReference>
<dbReference type="GO" id="GO:0003919">
    <property type="term" value="F:FMN adenylyltransferase activity"/>
    <property type="evidence" value="ECO:0007669"/>
    <property type="project" value="UniProtKB-UniRule"/>
</dbReference>
<dbReference type="Gene3D" id="2.40.30.30">
    <property type="entry name" value="Riboflavin kinase-like"/>
    <property type="match status" value="1"/>
</dbReference>
<comment type="pathway">
    <text evidence="1 14">Cofactor biosynthesis; FAD biosynthesis; FAD from FMN: step 1/1.</text>
</comment>
<reference evidence="16" key="1">
    <citation type="journal article" date="2021" name="PeerJ">
        <title>Extensive microbial diversity within the chicken gut microbiome revealed by metagenomics and culture.</title>
        <authorList>
            <person name="Gilroy R."/>
            <person name="Ravi A."/>
            <person name="Getino M."/>
            <person name="Pursley I."/>
            <person name="Horton D.L."/>
            <person name="Alikhan N.F."/>
            <person name="Baker D."/>
            <person name="Gharbi K."/>
            <person name="Hall N."/>
            <person name="Watson M."/>
            <person name="Adriaenssens E.M."/>
            <person name="Foster-Nyarko E."/>
            <person name="Jarju S."/>
            <person name="Secka A."/>
            <person name="Antonio M."/>
            <person name="Oren A."/>
            <person name="Chaudhuri R.R."/>
            <person name="La Ragione R."/>
            <person name="Hildebrand F."/>
            <person name="Pallen M.J."/>
        </authorList>
    </citation>
    <scope>NUCLEOTIDE SEQUENCE</scope>
    <source>
        <strain evidence="16">CHK188-5543</strain>
    </source>
</reference>
<dbReference type="Proteomes" id="UP000886800">
    <property type="component" value="Unassembled WGS sequence"/>
</dbReference>
<evidence type="ECO:0000256" key="6">
    <source>
        <dbReference type="ARBA" id="ARBA00022695"/>
    </source>
</evidence>
<evidence type="ECO:0000256" key="3">
    <source>
        <dbReference type="ARBA" id="ARBA00022630"/>
    </source>
</evidence>
<keyword evidence="5 14" id="KW-0808">Transferase</keyword>
<dbReference type="InterPro" id="IPR023468">
    <property type="entry name" value="Riboflavin_kinase"/>
</dbReference>
<dbReference type="GO" id="GO:0009231">
    <property type="term" value="P:riboflavin biosynthetic process"/>
    <property type="evidence" value="ECO:0007669"/>
    <property type="project" value="InterPro"/>
</dbReference>
<evidence type="ECO:0000256" key="4">
    <source>
        <dbReference type="ARBA" id="ARBA00022643"/>
    </source>
</evidence>
<comment type="catalytic activity">
    <reaction evidence="12 14">
        <text>riboflavin + ATP = FMN + ADP + H(+)</text>
        <dbReference type="Rhea" id="RHEA:14357"/>
        <dbReference type="ChEBI" id="CHEBI:15378"/>
        <dbReference type="ChEBI" id="CHEBI:30616"/>
        <dbReference type="ChEBI" id="CHEBI:57986"/>
        <dbReference type="ChEBI" id="CHEBI:58210"/>
        <dbReference type="ChEBI" id="CHEBI:456216"/>
        <dbReference type="EC" id="2.7.1.26"/>
    </reaction>
</comment>
<evidence type="ECO:0000256" key="13">
    <source>
        <dbReference type="ARBA" id="ARBA00049494"/>
    </source>
</evidence>
<dbReference type="SMART" id="SM00904">
    <property type="entry name" value="Flavokinase"/>
    <property type="match status" value="1"/>
</dbReference>
<dbReference type="GO" id="GO:0005524">
    <property type="term" value="F:ATP binding"/>
    <property type="evidence" value="ECO:0007669"/>
    <property type="project" value="UniProtKB-UniRule"/>
</dbReference>
<evidence type="ECO:0000256" key="5">
    <source>
        <dbReference type="ARBA" id="ARBA00022679"/>
    </source>
</evidence>
<evidence type="ECO:0000256" key="1">
    <source>
        <dbReference type="ARBA" id="ARBA00004726"/>
    </source>
</evidence>
<comment type="caution">
    <text evidence="16">The sequence shown here is derived from an EMBL/GenBank/DDBJ whole genome shotgun (WGS) entry which is preliminary data.</text>
</comment>